<keyword evidence="1" id="KW-1133">Transmembrane helix</keyword>
<proteinExistence type="predicted"/>
<protein>
    <submittedName>
        <fullName evidence="2">LrgB family protein</fullName>
    </submittedName>
</protein>
<dbReference type="RefSeq" id="WP_290141102.1">
    <property type="nucleotide sequence ID" value="NZ_CP101620.1"/>
</dbReference>
<name>A0ABY5I3T2_9FIRM</name>
<evidence type="ECO:0000313" key="3">
    <source>
        <dbReference type="Proteomes" id="UP001060112"/>
    </source>
</evidence>
<dbReference type="EMBL" id="CP101620">
    <property type="protein sequence ID" value="UTY39740.1"/>
    <property type="molecule type" value="Genomic_DNA"/>
</dbReference>
<keyword evidence="1" id="KW-0812">Transmembrane</keyword>
<dbReference type="Proteomes" id="UP001060112">
    <property type="component" value="Chromosome"/>
</dbReference>
<keyword evidence="3" id="KW-1185">Reference proteome</keyword>
<evidence type="ECO:0000313" key="2">
    <source>
        <dbReference type="EMBL" id="UTY39740.1"/>
    </source>
</evidence>
<feature type="transmembrane region" description="Helical" evidence="1">
    <location>
        <begin position="6"/>
        <end position="24"/>
    </location>
</feature>
<evidence type="ECO:0000256" key="1">
    <source>
        <dbReference type="SAM" id="Phobius"/>
    </source>
</evidence>
<organism evidence="2 3">
    <name type="scientific">Allocoprobacillus halotolerans</name>
    <dbReference type="NCBI Taxonomy" id="2944914"/>
    <lineage>
        <taxon>Bacteria</taxon>
        <taxon>Bacillati</taxon>
        <taxon>Bacillota</taxon>
        <taxon>Erysipelotrichia</taxon>
        <taxon>Erysipelotrichales</taxon>
        <taxon>Erysipelotrichaceae</taxon>
        <taxon>Allocoprobacillus</taxon>
    </lineage>
</organism>
<keyword evidence="1" id="KW-0472">Membrane</keyword>
<reference evidence="2" key="1">
    <citation type="submission" date="2022-07" db="EMBL/GenBank/DDBJ databases">
        <title>Faecal culturing of patients with breast cancer.</title>
        <authorList>
            <person name="Teng N.M.Y."/>
            <person name="Kiu R."/>
            <person name="Evans R."/>
            <person name="Baker D.J."/>
            <person name="Zenner C."/>
            <person name="Robinson S.D."/>
            <person name="Hall L.J."/>
        </authorList>
    </citation>
    <scope>NUCLEOTIDE SEQUENCE</scope>
    <source>
        <strain evidence="2">LH1062</strain>
    </source>
</reference>
<sequence>MNDLLMNTAYFGIVLSLLTYWLAVEIRKKWNYPLLNPLLMSAFFLL</sequence>
<gene>
    <name evidence="2" type="ORF">NMU03_02705</name>
</gene>
<accession>A0ABY5I3T2</accession>